<organism evidence="10 11">
    <name type="scientific">Lacticaseibacillus baoqingensis</name>
    <dbReference type="NCBI Taxonomy" id="2486013"/>
    <lineage>
        <taxon>Bacteria</taxon>
        <taxon>Bacillati</taxon>
        <taxon>Bacillota</taxon>
        <taxon>Bacilli</taxon>
        <taxon>Lactobacillales</taxon>
        <taxon>Lactobacillaceae</taxon>
        <taxon>Lacticaseibacillus</taxon>
    </lineage>
</organism>
<accession>A0ABW4E878</accession>
<feature type="chain" id="PRO_5045811661" evidence="8">
    <location>
        <begin position="22"/>
        <end position="246"/>
    </location>
</feature>
<feature type="signal peptide" evidence="8">
    <location>
        <begin position="1"/>
        <end position="21"/>
    </location>
</feature>
<sequence length="246" mass="27122">MGKVKMTAVALVLIHAAWAVAALVVHQAVLPTPWAVYAYLPQLARRQLQWHLFFSLYRLGWSMVIATILGVVIGIACVRLPRVGRVLDPLIYLTYPLPKIALLPVVMLLFGLGDGSKIILITLIIVFQVIIGVRDAVRQIPASVYQGVAVMGASRWQTLWYVTWPASLAGLFSALRIALGSAIATLFFTEVYGTEYGIGYLIMDEWNRLDYLGMYGGIVVLAALAFILFAALGALEAWSSRWRRSA</sequence>
<dbReference type="PROSITE" id="PS50928">
    <property type="entry name" value="ABC_TM1"/>
    <property type="match status" value="1"/>
</dbReference>
<keyword evidence="8" id="KW-0732">Signal</keyword>
<feature type="transmembrane region" description="Helical" evidence="7">
    <location>
        <begin position="90"/>
        <end position="112"/>
    </location>
</feature>
<comment type="similarity">
    <text evidence="7">Belongs to the binding-protein-dependent transport system permease family.</text>
</comment>
<gene>
    <name evidence="10" type="ORF">ACFQ5J_11640</name>
</gene>
<keyword evidence="11" id="KW-1185">Reference proteome</keyword>
<evidence type="ECO:0000313" key="11">
    <source>
        <dbReference type="Proteomes" id="UP001597252"/>
    </source>
</evidence>
<dbReference type="PANTHER" id="PTHR30151">
    <property type="entry name" value="ALKANE SULFONATE ABC TRANSPORTER-RELATED, MEMBRANE SUBUNIT"/>
    <property type="match status" value="1"/>
</dbReference>
<evidence type="ECO:0000256" key="6">
    <source>
        <dbReference type="ARBA" id="ARBA00023136"/>
    </source>
</evidence>
<comment type="subcellular location">
    <subcellularLocation>
        <location evidence="1 7">Cell membrane</location>
        <topology evidence="1 7">Multi-pass membrane protein</topology>
    </subcellularLocation>
</comment>
<feature type="transmembrane region" description="Helical" evidence="7">
    <location>
        <begin position="118"/>
        <end position="137"/>
    </location>
</feature>
<dbReference type="Proteomes" id="UP001597252">
    <property type="component" value="Unassembled WGS sequence"/>
</dbReference>
<dbReference type="EMBL" id="JBHTON010000045">
    <property type="protein sequence ID" value="MFD1485879.1"/>
    <property type="molecule type" value="Genomic_DNA"/>
</dbReference>
<evidence type="ECO:0000256" key="3">
    <source>
        <dbReference type="ARBA" id="ARBA00022475"/>
    </source>
</evidence>
<comment type="caution">
    <text evidence="10">The sequence shown here is derived from an EMBL/GenBank/DDBJ whole genome shotgun (WGS) entry which is preliminary data.</text>
</comment>
<evidence type="ECO:0000259" key="9">
    <source>
        <dbReference type="PROSITE" id="PS50928"/>
    </source>
</evidence>
<protein>
    <submittedName>
        <fullName evidence="10">ABC transporter permease</fullName>
    </submittedName>
</protein>
<name>A0ABW4E878_9LACO</name>
<evidence type="ECO:0000256" key="8">
    <source>
        <dbReference type="SAM" id="SignalP"/>
    </source>
</evidence>
<keyword evidence="5 7" id="KW-1133">Transmembrane helix</keyword>
<evidence type="ECO:0000256" key="2">
    <source>
        <dbReference type="ARBA" id="ARBA00022448"/>
    </source>
</evidence>
<dbReference type="Pfam" id="PF00528">
    <property type="entry name" value="BPD_transp_1"/>
    <property type="match status" value="1"/>
</dbReference>
<keyword evidence="6 7" id="KW-0472">Membrane</keyword>
<dbReference type="RefSeq" id="WP_125753785.1">
    <property type="nucleotide sequence ID" value="NZ_JBHTON010000045.1"/>
</dbReference>
<keyword evidence="4 7" id="KW-0812">Transmembrane</keyword>
<evidence type="ECO:0000256" key="1">
    <source>
        <dbReference type="ARBA" id="ARBA00004651"/>
    </source>
</evidence>
<dbReference type="InterPro" id="IPR035906">
    <property type="entry name" value="MetI-like_sf"/>
</dbReference>
<evidence type="ECO:0000313" key="10">
    <source>
        <dbReference type="EMBL" id="MFD1485879.1"/>
    </source>
</evidence>
<evidence type="ECO:0000256" key="4">
    <source>
        <dbReference type="ARBA" id="ARBA00022692"/>
    </source>
</evidence>
<feature type="transmembrane region" description="Helical" evidence="7">
    <location>
        <begin position="158"/>
        <end position="179"/>
    </location>
</feature>
<evidence type="ECO:0000256" key="7">
    <source>
        <dbReference type="RuleBase" id="RU363032"/>
    </source>
</evidence>
<proteinExistence type="inferred from homology"/>
<feature type="domain" description="ABC transmembrane type-1" evidence="9">
    <location>
        <begin position="52"/>
        <end position="236"/>
    </location>
</feature>
<keyword evidence="3" id="KW-1003">Cell membrane</keyword>
<dbReference type="CDD" id="cd06261">
    <property type="entry name" value="TM_PBP2"/>
    <property type="match status" value="1"/>
</dbReference>
<dbReference type="Gene3D" id="1.10.3720.10">
    <property type="entry name" value="MetI-like"/>
    <property type="match status" value="1"/>
</dbReference>
<dbReference type="InterPro" id="IPR000515">
    <property type="entry name" value="MetI-like"/>
</dbReference>
<dbReference type="SUPFAM" id="SSF161098">
    <property type="entry name" value="MetI-like"/>
    <property type="match status" value="1"/>
</dbReference>
<feature type="transmembrane region" description="Helical" evidence="7">
    <location>
        <begin position="59"/>
        <end position="78"/>
    </location>
</feature>
<reference evidence="11" key="1">
    <citation type="journal article" date="2019" name="Int. J. Syst. Evol. Microbiol.">
        <title>The Global Catalogue of Microorganisms (GCM) 10K type strain sequencing project: providing services to taxonomists for standard genome sequencing and annotation.</title>
        <authorList>
            <consortium name="The Broad Institute Genomics Platform"/>
            <consortium name="The Broad Institute Genome Sequencing Center for Infectious Disease"/>
            <person name="Wu L."/>
            <person name="Ma J."/>
        </authorList>
    </citation>
    <scope>NUCLEOTIDE SEQUENCE [LARGE SCALE GENOMIC DNA]</scope>
    <source>
        <strain evidence="11">CCM 8903</strain>
    </source>
</reference>
<evidence type="ECO:0000256" key="5">
    <source>
        <dbReference type="ARBA" id="ARBA00022989"/>
    </source>
</evidence>
<keyword evidence="2 7" id="KW-0813">Transport</keyword>
<feature type="transmembrane region" description="Helical" evidence="7">
    <location>
        <begin position="212"/>
        <end position="235"/>
    </location>
</feature>
<dbReference type="PANTHER" id="PTHR30151:SF20">
    <property type="entry name" value="ABC TRANSPORTER PERMEASE PROTEIN HI_0355-RELATED"/>
    <property type="match status" value="1"/>
</dbReference>